<comment type="caution">
    <text evidence="1">The sequence shown here is derived from an EMBL/GenBank/DDBJ whole genome shotgun (WGS) entry which is preliminary data.</text>
</comment>
<dbReference type="Proteomes" id="UP001430953">
    <property type="component" value="Unassembled WGS sequence"/>
</dbReference>
<accession>A0AAW2FZY2</accession>
<proteinExistence type="predicted"/>
<sequence>MISKTYPALFGDNRIYKLTVICQDFLRKAKELNSRANCIRPPADAGQSIKSFPANFIKQSERANYHSKNICYDNIFPLIPNTCRK</sequence>
<name>A0AAW2FZY2_9HYME</name>
<reference evidence="1 2" key="1">
    <citation type="submission" date="2023-03" db="EMBL/GenBank/DDBJ databases">
        <title>High recombination rates correlate with genetic variation in Cardiocondyla obscurior ants.</title>
        <authorList>
            <person name="Errbii M."/>
        </authorList>
    </citation>
    <scope>NUCLEOTIDE SEQUENCE [LARGE SCALE GENOMIC DNA]</scope>
    <source>
        <strain evidence="1">Alpha-2009</strain>
        <tissue evidence="1">Whole body</tissue>
    </source>
</reference>
<evidence type="ECO:0000313" key="2">
    <source>
        <dbReference type="Proteomes" id="UP001430953"/>
    </source>
</evidence>
<gene>
    <name evidence="1" type="ORF">PUN28_008478</name>
</gene>
<keyword evidence="2" id="KW-1185">Reference proteome</keyword>
<dbReference type="EMBL" id="JADYXP020000007">
    <property type="protein sequence ID" value="KAL0120830.1"/>
    <property type="molecule type" value="Genomic_DNA"/>
</dbReference>
<protein>
    <submittedName>
        <fullName evidence="1">Uncharacterized protein</fullName>
    </submittedName>
</protein>
<evidence type="ECO:0000313" key="1">
    <source>
        <dbReference type="EMBL" id="KAL0120830.1"/>
    </source>
</evidence>
<organism evidence="1 2">
    <name type="scientific">Cardiocondyla obscurior</name>
    <dbReference type="NCBI Taxonomy" id="286306"/>
    <lineage>
        <taxon>Eukaryota</taxon>
        <taxon>Metazoa</taxon>
        <taxon>Ecdysozoa</taxon>
        <taxon>Arthropoda</taxon>
        <taxon>Hexapoda</taxon>
        <taxon>Insecta</taxon>
        <taxon>Pterygota</taxon>
        <taxon>Neoptera</taxon>
        <taxon>Endopterygota</taxon>
        <taxon>Hymenoptera</taxon>
        <taxon>Apocrita</taxon>
        <taxon>Aculeata</taxon>
        <taxon>Formicoidea</taxon>
        <taxon>Formicidae</taxon>
        <taxon>Myrmicinae</taxon>
        <taxon>Cardiocondyla</taxon>
    </lineage>
</organism>
<dbReference type="AlphaFoldDB" id="A0AAW2FZY2"/>